<feature type="non-terminal residue" evidence="1">
    <location>
        <position position="1"/>
    </location>
</feature>
<dbReference type="AlphaFoldDB" id="A0A813BYY1"/>
<name>A0A813BYY1_9DINO</name>
<reference evidence="1" key="1">
    <citation type="submission" date="2021-02" db="EMBL/GenBank/DDBJ databases">
        <authorList>
            <person name="Dougan E. K."/>
            <person name="Rhodes N."/>
            <person name="Thang M."/>
            <person name="Chan C."/>
        </authorList>
    </citation>
    <scope>NUCLEOTIDE SEQUENCE</scope>
</reference>
<evidence type="ECO:0000313" key="1">
    <source>
        <dbReference type="EMBL" id="CAE7925968.1"/>
    </source>
</evidence>
<evidence type="ECO:0000313" key="2">
    <source>
        <dbReference type="Proteomes" id="UP000601435"/>
    </source>
</evidence>
<organism evidence="1 2">
    <name type="scientific">Symbiodinium necroappetens</name>
    <dbReference type="NCBI Taxonomy" id="1628268"/>
    <lineage>
        <taxon>Eukaryota</taxon>
        <taxon>Sar</taxon>
        <taxon>Alveolata</taxon>
        <taxon>Dinophyceae</taxon>
        <taxon>Suessiales</taxon>
        <taxon>Symbiodiniaceae</taxon>
        <taxon>Symbiodinium</taxon>
    </lineage>
</organism>
<protein>
    <submittedName>
        <fullName evidence="1">Uncharacterized protein</fullName>
    </submittedName>
</protein>
<gene>
    <name evidence="1" type="ORF">SNEC2469_LOCUS32072</name>
</gene>
<proteinExistence type="predicted"/>
<comment type="caution">
    <text evidence="1">The sequence shown here is derived from an EMBL/GenBank/DDBJ whole genome shotgun (WGS) entry which is preliminary data.</text>
</comment>
<keyword evidence="2" id="KW-1185">Reference proteome</keyword>
<dbReference type="EMBL" id="CAJNJA010079807">
    <property type="protein sequence ID" value="CAE7925968.1"/>
    <property type="molecule type" value="Genomic_DNA"/>
</dbReference>
<dbReference type="OrthoDB" id="410531at2759"/>
<sequence>MKGLEIPLAEETVIAEEAYVVVYTRSALAEQTTPVDLKIVDSIASVSNISFPDFDLDEGDLGGLLEWQRPSTRGSDEVEFYIVYFASCGTANGSDSCRGAKSYYSETPFGTENLTVEPETSINNFTHWLIYTRSSLVEQTYPVAHKIFDATSSVSGIQFTDKDLDALELGGTTYWLQPAYDARVRSYNVYLSADPAGGGRSHLGTVEAAESSFA</sequence>
<accession>A0A813BYY1</accession>
<dbReference type="Proteomes" id="UP000601435">
    <property type="component" value="Unassembled WGS sequence"/>
</dbReference>